<dbReference type="EMBL" id="FNWX01000015">
    <property type="protein sequence ID" value="SEH61767.1"/>
    <property type="molecule type" value="Genomic_DNA"/>
</dbReference>
<dbReference type="GO" id="GO:0006044">
    <property type="term" value="P:N-acetylglucosamine metabolic process"/>
    <property type="evidence" value="ECO:0007669"/>
    <property type="project" value="TreeGrafter"/>
</dbReference>
<gene>
    <name evidence="1" type="ORF">SAMN05421793_11548</name>
</gene>
<dbReference type="PANTHER" id="PTHR12224">
    <property type="entry name" value="BETA-1,4-MANNOSYL-GLYCOPROTEIN BETA-1,4-N-ACETYLGLUCOSAMINYL-TRANSFERASE"/>
    <property type="match status" value="1"/>
</dbReference>
<dbReference type="InterPro" id="IPR006813">
    <property type="entry name" value="Glyco_trans_17"/>
</dbReference>
<sequence>MTYDCFILNNELEILNIRLEYLYSQVDYFVIVEANRTLTGIPKPLTFKDNAHQFSKFSDKIIYIQAEEKPELKNWDYEWYQRNMIKKGLENCSDDDVIFISDVDEIINVKEILKRENIVSPALIEVPMFYYFFNVKLEEPFQFNPVTKYKDIKNKHIGNRQFYKDFANHIIKPNGYNTG</sequence>
<evidence type="ECO:0000313" key="1">
    <source>
        <dbReference type="EMBL" id="SEH61767.1"/>
    </source>
</evidence>
<accession>A0A1H6JRC6</accession>
<keyword evidence="1" id="KW-0808">Transferase</keyword>
<dbReference type="GO" id="GO:0003830">
    <property type="term" value="F:beta-1,4-mannosylglycoprotein 4-beta-N-acetylglucosaminyltransferase activity"/>
    <property type="evidence" value="ECO:0007669"/>
    <property type="project" value="InterPro"/>
</dbReference>
<evidence type="ECO:0000313" key="2">
    <source>
        <dbReference type="Proteomes" id="UP000198555"/>
    </source>
</evidence>
<dbReference type="STRING" id="420404.SAMN05421793_11548"/>
<dbReference type="AlphaFoldDB" id="A0A1H6JRC6"/>
<dbReference type="PANTHER" id="PTHR12224:SF0">
    <property type="entry name" value="BETA-1,4-MANNOSYL-GLYCOPROTEIN 4-BETA-N-ACETYLGLUCOSAMINYLTRANSFERASE"/>
    <property type="match status" value="1"/>
</dbReference>
<organism evidence="1 2">
    <name type="scientific">Epilithonimonas hominis</name>
    <dbReference type="NCBI Taxonomy" id="420404"/>
    <lineage>
        <taxon>Bacteria</taxon>
        <taxon>Pseudomonadati</taxon>
        <taxon>Bacteroidota</taxon>
        <taxon>Flavobacteriia</taxon>
        <taxon>Flavobacteriales</taxon>
        <taxon>Weeksellaceae</taxon>
        <taxon>Chryseobacterium group</taxon>
        <taxon>Epilithonimonas</taxon>
    </lineage>
</organism>
<dbReference type="Proteomes" id="UP000198555">
    <property type="component" value="Unassembled WGS sequence"/>
</dbReference>
<proteinExistence type="predicted"/>
<protein>
    <submittedName>
        <fullName evidence="1">Beta-1,4-mannosyl-glycoprotein beta-1,4-N-acetylglucosaminyltransferase</fullName>
    </submittedName>
</protein>
<reference evidence="2" key="1">
    <citation type="submission" date="2016-10" db="EMBL/GenBank/DDBJ databases">
        <authorList>
            <person name="Varghese N."/>
            <person name="Submissions S."/>
        </authorList>
    </citation>
    <scope>NUCLEOTIDE SEQUENCE [LARGE SCALE GENOMIC DNA]</scope>
    <source>
        <strain evidence="2">DSM 19326</strain>
    </source>
</reference>
<dbReference type="Pfam" id="PF04724">
    <property type="entry name" value="Glyco_transf_17"/>
    <property type="match status" value="1"/>
</dbReference>
<dbReference type="RefSeq" id="WP_089769739.1">
    <property type="nucleotide sequence ID" value="NZ_FNWX01000015.1"/>
</dbReference>
<dbReference type="GO" id="GO:0016020">
    <property type="term" value="C:membrane"/>
    <property type="evidence" value="ECO:0007669"/>
    <property type="project" value="InterPro"/>
</dbReference>
<keyword evidence="1" id="KW-0328">Glycosyltransferase</keyword>
<keyword evidence="2" id="KW-1185">Reference proteome</keyword>
<name>A0A1H6JRC6_9FLAO</name>